<evidence type="ECO:0000313" key="2">
    <source>
        <dbReference type="Proteomes" id="UP001055091"/>
    </source>
</evidence>
<sequence length="58" mass="6355">MAGLIKASKGAIRPCGRIVQKVENGRFYTIESNSGDECRQNCSPVGYYEIYGHGVPAY</sequence>
<dbReference type="AlphaFoldDB" id="A0AA37NNU7"/>
<comment type="caution">
    <text evidence="1">The sequence shown here is derived from an EMBL/GenBank/DDBJ whole genome shotgun (WGS) entry which is preliminary data.</text>
</comment>
<dbReference type="EMBL" id="BQNJ01000003">
    <property type="protein sequence ID" value="GKH04717.1"/>
    <property type="molecule type" value="Genomic_DNA"/>
</dbReference>
<accession>A0AA37NNU7</accession>
<reference evidence="1" key="1">
    <citation type="submission" date="2022-01" db="EMBL/GenBank/DDBJ databases">
        <title>Novel bile acid biosynthetic pathways are enriched in the microbiome of centenarians.</title>
        <authorList>
            <person name="Sato Y."/>
            <person name="Atarashi K."/>
            <person name="Plichta R.D."/>
            <person name="Arai Y."/>
            <person name="Sasajima S."/>
            <person name="Kearney M.S."/>
            <person name="Suda W."/>
            <person name="Takeshita K."/>
            <person name="Sasaki T."/>
            <person name="Okamoto S."/>
            <person name="Skelly N.A."/>
            <person name="Okamura Y."/>
            <person name="Vlamakis H."/>
            <person name="Li Y."/>
            <person name="Tanoue T."/>
            <person name="Takei H."/>
            <person name="Nittono H."/>
            <person name="Narushima S."/>
            <person name="Irie J."/>
            <person name="Itoh H."/>
            <person name="Moriya K."/>
            <person name="Sugiura Y."/>
            <person name="Suematsu M."/>
            <person name="Moritoki N."/>
            <person name="Shibata S."/>
            <person name="Littman R.D."/>
            <person name="Fischbach A.M."/>
            <person name="Uwamino Y."/>
            <person name="Inoue T."/>
            <person name="Honda A."/>
            <person name="Hattori M."/>
            <person name="Murai T."/>
            <person name="Xavier J.R."/>
            <person name="Hirose N."/>
            <person name="Honda K."/>
        </authorList>
    </citation>
    <scope>NUCLEOTIDE SEQUENCE</scope>
    <source>
        <strain evidence="1">CE91-St55</strain>
    </source>
</reference>
<evidence type="ECO:0000313" key="1">
    <source>
        <dbReference type="EMBL" id="GKH04717.1"/>
    </source>
</evidence>
<gene>
    <name evidence="1" type="ORF">CE91St55_66980</name>
</gene>
<name>A0AA37NNU7_9FIRM</name>
<proteinExistence type="predicted"/>
<dbReference type="Proteomes" id="UP001055091">
    <property type="component" value="Unassembled WGS sequence"/>
</dbReference>
<protein>
    <submittedName>
        <fullName evidence="1">Uncharacterized protein</fullName>
    </submittedName>
</protein>
<organism evidence="1 2">
    <name type="scientific">Hungatella hathewayi</name>
    <dbReference type="NCBI Taxonomy" id="154046"/>
    <lineage>
        <taxon>Bacteria</taxon>
        <taxon>Bacillati</taxon>
        <taxon>Bacillota</taxon>
        <taxon>Clostridia</taxon>
        <taxon>Lachnospirales</taxon>
        <taxon>Lachnospiraceae</taxon>
        <taxon>Hungatella</taxon>
    </lineage>
</organism>